<evidence type="ECO:0000313" key="2">
    <source>
        <dbReference type="Proteomes" id="UP000255515"/>
    </source>
</evidence>
<accession>A0A376C093</accession>
<evidence type="ECO:0000313" key="1">
    <source>
        <dbReference type="EMBL" id="SSZ47149.1"/>
    </source>
</evidence>
<proteinExistence type="predicted"/>
<protein>
    <submittedName>
        <fullName evidence="1">Uncharacterized protein</fullName>
    </submittedName>
</protein>
<dbReference type="AlphaFoldDB" id="A0A376C093"/>
<dbReference type="EMBL" id="UFTJ01000001">
    <property type="protein sequence ID" value="SSZ47149.1"/>
    <property type="molecule type" value="Genomic_DNA"/>
</dbReference>
<organism evidence="1 2">
    <name type="scientific">Bergeyella zoohelcum</name>
    <dbReference type="NCBI Taxonomy" id="1015"/>
    <lineage>
        <taxon>Bacteria</taxon>
        <taxon>Pseudomonadati</taxon>
        <taxon>Bacteroidota</taxon>
        <taxon>Flavobacteriia</taxon>
        <taxon>Flavobacteriales</taxon>
        <taxon>Weeksellaceae</taxon>
        <taxon>Bergeyella</taxon>
    </lineage>
</organism>
<dbReference type="Proteomes" id="UP000255515">
    <property type="component" value="Unassembled WGS sequence"/>
</dbReference>
<sequence length="73" mass="8766">MNAEKINQFVEETLRELSKKYPNRKDVSDLSFEDRNLAMFCLDIREAYGEMINRKIFHEAEKERQEQIEKAVV</sequence>
<reference evidence="1 2" key="1">
    <citation type="submission" date="2018-06" db="EMBL/GenBank/DDBJ databases">
        <authorList>
            <consortium name="Pathogen Informatics"/>
            <person name="Doyle S."/>
        </authorList>
    </citation>
    <scope>NUCLEOTIDE SEQUENCE [LARGE SCALE GENOMIC DNA]</scope>
    <source>
        <strain evidence="1 2">NCTC11661</strain>
    </source>
</reference>
<gene>
    <name evidence="1" type="ORF">NCTC11661_00815</name>
</gene>
<name>A0A376C093_9FLAO</name>
<dbReference type="RefSeq" id="WP_002686442.1">
    <property type="nucleotide sequence ID" value="NZ_UFTJ01000001.1"/>
</dbReference>